<dbReference type="OrthoDB" id="2431049at2759"/>
<protein>
    <submittedName>
        <fullName evidence="4">CSM1-like protein</fullName>
    </submittedName>
</protein>
<dbReference type="InterPro" id="IPR038608">
    <property type="entry name" value="Csm1/Pcs1_C_sf"/>
</dbReference>
<dbReference type="GO" id="GO:0005730">
    <property type="term" value="C:nucleolus"/>
    <property type="evidence" value="ECO:0007669"/>
    <property type="project" value="TreeGrafter"/>
</dbReference>
<dbReference type="PANTHER" id="PTHR28006:SF1">
    <property type="entry name" value="MONOPOLIN COMPLEX SUBUNIT CSM1"/>
    <property type="match status" value="1"/>
</dbReference>
<evidence type="ECO:0000256" key="1">
    <source>
        <dbReference type="SAM" id="Coils"/>
    </source>
</evidence>
<name>A3GIE3_PICST</name>
<feature type="coiled-coil region" evidence="1">
    <location>
        <begin position="130"/>
        <end position="164"/>
    </location>
</feature>
<dbReference type="GeneID" id="4852042"/>
<organism evidence="4 5">
    <name type="scientific">Scheffersomyces stipitis (strain ATCC 58785 / CBS 6054 / NBRC 10063 / NRRL Y-11545)</name>
    <name type="common">Yeast</name>
    <name type="synonym">Pichia stipitis</name>
    <dbReference type="NCBI Taxonomy" id="322104"/>
    <lineage>
        <taxon>Eukaryota</taxon>
        <taxon>Fungi</taxon>
        <taxon>Dikarya</taxon>
        <taxon>Ascomycota</taxon>
        <taxon>Saccharomycotina</taxon>
        <taxon>Pichiomycetes</taxon>
        <taxon>Debaryomycetaceae</taxon>
        <taxon>Scheffersomyces</taxon>
    </lineage>
</organism>
<dbReference type="GO" id="GO:1990644">
    <property type="term" value="F:microtubule site clamp"/>
    <property type="evidence" value="ECO:0007669"/>
    <property type="project" value="TreeGrafter"/>
</dbReference>
<dbReference type="GO" id="GO:0072686">
    <property type="term" value="C:mitotic spindle"/>
    <property type="evidence" value="ECO:0007669"/>
    <property type="project" value="TreeGrafter"/>
</dbReference>
<dbReference type="GO" id="GO:0033551">
    <property type="term" value="C:monopolin complex"/>
    <property type="evidence" value="ECO:0007669"/>
    <property type="project" value="InterPro"/>
</dbReference>
<feature type="compositionally biased region" description="Low complexity" evidence="2">
    <location>
        <begin position="51"/>
        <end position="65"/>
    </location>
</feature>
<dbReference type="PANTHER" id="PTHR28006">
    <property type="entry name" value="MONOPOLIN COMPLEX SUBUNIT CSM1"/>
    <property type="match status" value="1"/>
</dbReference>
<reference evidence="4 5" key="1">
    <citation type="journal article" date="2007" name="Nat. Biotechnol.">
        <title>Genome sequence of the lignocellulose-bioconverting and xylose-fermenting yeast Pichia stipitis.</title>
        <authorList>
            <person name="Jeffries T.W."/>
            <person name="Grigoriev I.V."/>
            <person name="Grimwood J."/>
            <person name="Laplaza J.M."/>
            <person name="Aerts A."/>
            <person name="Salamov A."/>
            <person name="Schmutz J."/>
            <person name="Lindquist E."/>
            <person name="Dehal P."/>
            <person name="Shapiro H."/>
            <person name="Jin Y.S."/>
            <person name="Passoth V."/>
            <person name="Richardson P.M."/>
        </authorList>
    </citation>
    <scope>NUCLEOTIDE SEQUENCE [LARGE SCALE GENOMIC DNA]</scope>
    <source>
        <strain evidence="5">ATCC 58785 / CBS 6054 / NBRC 10063 / NRRL Y-11545</strain>
    </source>
</reference>
<evidence type="ECO:0000256" key="2">
    <source>
        <dbReference type="SAM" id="MobiDB-lite"/>
    </source>
</evidence>
<dbReference type="FunCoup" id="A3GIE3">
    <property type="interactions" value="175"/>
</dbReference>
<feature type="domain" description="Monopolin complex subunit Csm1/Pcs1 C-terminal" evidence="3">
    <location>
        <begin position="216"/>
        <end position="315"/>
    </location>
</feature>
<feature type="region of interest" description="Disordered" evidence="2">
    <location>
        <begin position="1"/>
        <end position="65"/>
    </location>
</feature>
<dbReference type="AlphaFoldDB" id="A3GIE3"/>
<comment type="caution">
    <text evidence="4">The sequence shown here is derived from an EMBL/GenBank/DDBJ whole genome shotgun (WGS) entry which is preliminary data.</text>
</comment>
<dbReference type="GO" id="GO:0051315">
    <property type="term" value="P:attachment of mitotic spindle microtubules to kinetochore"/>
    <property type="evidence" value="ECO:0007669"/>
    <property type="project" value="TreeGrafter"/>
</dbReference>
<dbReference type="OMA" id="GLWFDTS"/>
<dbReference type="InterPro" id="IPR040349">
    <property type="entry name" value="Csm1/Pcs1"/>
</dbReference>
<proteinExistence type="predicted"/>
<dbReference type="HOGENOM" id="CLU_060768_0_0_1"/>
<gene>
    <name evidence="4" type="primary">CSM1</name>
    <name evidence="4" type="ORF">PICST_66746</name>
</gene>
<dbReference type="KEGG" id="pic:PICST_66746"/>
<dbReference type="InParanoid" id="A3GIE3"/>
<keyword evidence="5" id="KW-1185">Reference proteome</keyword>
<sequence>MAPKTRKTVQKVKPAPVEEVPHPRVRKVSAKVLESMTDVSASTPSMKKKNPSSPSTSKRSSSSSSAAVSALSKKLKASNPIITEQDIVSAENGQELIELINGLVNTKQDETFAKYKSKVQNQLNNDHQVIQELNADLLQRQETINGLLQEIKQLKNEVRTYSSSNSASMTVDGSLDESKEFVYESPIRKKINKKIKNSDTLISQDQLSKELENIGFTLDMLELLTGLRIVNFEEDESKYFFDVKQSGSNGQDEIYINYQLVISKSFATTAEINYIPTFLEALENDDEDQEQVDNANLLKEILPDYLCENLSFPYDTLSQFYSKVNRAVNKRTK</sequence>
<dbReference type="EMBL" id="AAVQ01000002">
    <property type="protein sequence ID" value="EAZ62977.1"/>
    <property type="molecule type" value="Genomic_DNA"/>
</dbReference>
<dbReference type="eggNOG" id="ENOG502RZY3">
    <property type="taxonomic scope" value="Eukaryota"/>
</dbReference>
<keyword evidence="1" id="KW-0175">Coiled coil</keyword>
<dbReference type="Gene3D" id="3.90.1150.80">
    <property type="match status" value="1"/>
</dbReference>
<evidence type="ECO:0000259" key="3">
    <source>
        <dbReference type="Pfam" id="PF12539"/>
    </source>
</evidence>
<evidence type="ECO:0000313" key="4">
    <source>
        <dbReference type="EMBL" id="EAZ62977.1"/>
    </source>
</evidence>
<evidence type="ECO:0000313" key="5">
    <source>
        <dbReference type="Proteomes" id="UP000002258"/>
    </source>
</evidence>
<dbReference type="InterPro" id="IPR020981">
    <property type="entry name" value="Csm1/Pcs1_C"/>
</dbReference>
<dbReference type="GO" id="GO:0045144">
    <property type="term" value="P:meiotic sister chromatid segregation"/>
    <property type="evidence" value="ECO:0007669"/>
    <property type="project" value="TreeGrafter"/>
</dbReference>
<dbReference type="GO" id="GO:0034506">
    <property type="term" value="C:chromosome, centromeric core domain"/>
    <property type="evidence" value="ECO:0007669"/>
    <property type="project" value="TreeGrafter"/>
</dbReference>
<accession>A3GIE3</accession>
<dbReference type="RefSeq" id="XP_001387000.1">
    <property type="nucleotide sequence ID" value="XM_001386963.1"/>
</dbReference>
<dbReference type="CDD" id="cd23787">
    <property type="entry name" value="RWD_CSM1"/>
    <property type="match status" value="1"/>
</dbReference>
<dbReference type="Proteomes" id="UP000002258">
    <property type="component" value="Chromosome 1"/>
</dbReference>
<dbReference type="Pfam" id="PF12539">
    <property type="entry name" value="Csm1"/>
    <property type="match status" value="1"/>
</dbReference>
<feature type="compositionally biased region" description="Basic residues" evidence="2">
    <location>
        <begin position="1"/>
        <end position="10"/>
    </location>
</feature>